<dbReference type="OrthoDB" id="10264306at2759"/>
<dbReference type="PANTHER" id="PTHR14237">
    <property type="entry name" value="MOLYBDOPTERIN COFACTOR SULFURASE MOSC"/>
    <property type="match status" value="1"/>
</dbReference>
<dbReference type="Proteomes" id="UP000198406">
    <property type="component" value="Unassembled WGS sequence"/>
</dbReference>
<name>A0A1Z5JC37_FISSO</name>
<dbReference type="InterPro" id="IPR015422">
    <property type="entry name" value="PyrdxlP-dep_Trfase_small"/>
</dbReference>
<protein>
    <submittedName>
        <fullName evidence="4">Molybdenum cofactor sulfurtransferase</fullName>
        <ecNumber evidence="4">2.8.1.9</ecNumber>
    </submittedName>
</protein>
<comment type="caution">
    <text evidence="4">The sequence shown here is derived from an EMBL/GenBank/DDBJ whole genome shotgun (WGS) entry which is preliminary data.</text>
</comment>
<dbReference type="GO" id="GO:0008265">
    <property type="term" value="F:molybdenum cofactor sulfurtransferase activity"/>
    <property type="evidence" value="ECO:0007669"/>
    <property type="project" value="UniProtKB-EC"/>
</dbReference>
<proteinExistence type="predicted"/>
<evidence type="ECO:0000259" key="3">
    <source>
        <dbReference type="PROSITE" id="PS51340"/>
    </source>
</evidence>
<organism evidence="4 5">
    <name type="scientific">Fistulifera solaris</name>
    <name type="common">Oleaginous diatom</name>
    <dbReference type="NCBI Taxonomy" id="1519565"/>
    <lineage>
        <taxon>Eukaryota</taxon>
        <taxon>Sar</taxon>
        <taxon>Stramenopiles</taxon>
        <taxon>Ochrophyta</taxon>
        <taxon>Bacillariophyta</taxon>
        <taxon>Bacillariophyceae</taxon>
        <taxon>Bacillariophycidae</taxon>
        <taxon>Naviculales</taxon>
        <taxon>Naviculaceae</taxon>
        <taxon>Fistulifera</taxon>
    </lineage>
</organism>
<dbReference type="PROSITE" id="PS51340">
    <property type="entry name" value="MOSC"/>
    <property type="match status" value="1"/>
</dbReference>
<keyword evidence="4" id="KW-0808">Transferase</keyword>
<dbReference type="GO" id="GO:0006777">
    <property type="term" value="P:Mo-molybdopterin cofactor biosynthetic process"/>
    <property type="evidence" value="ECO:0007669"/>
    <property type="project" value="UniProtKB-KW"/>
</dbReference>
<dbReference type="InterPro" id="IPR000192">
    <property type="entry name" value="Aminotrans_V_dom"/>
</dbReference>
<dbReference type="GO" id="GO:0030170">
    <property type="term" value="F:pyridoxal phosphate binding"/>
    <property type="evidence" value="ECO:0007669"/>
    <property type="project" value="InterPro"/>
</dbReference>
<dbReference type="EMBL" id="BDSP01000041">
    <property type="protein sequence ID" value="GAX11348.1"/>
    <property type="molecule type" value="Genomic_DNA"/>
</dbReference>
<dbReference type="Gene3D" id="3.40.640.10">
    <property type="entry name" value="Type I PLP-dependent aspartate aminotransferase-like (Major domain)"/>
    <property type="match status" value="1"/>
</dbReference>
<evidence type="ECO:0000313" key="4">
    <source>
        <dbReference type="EMBL" id="GAX11348.1"/>
    </source>
</evidence>
<dbReference type="GO" id="GO:0030151">
    <property type="term" value="F:molybdenum ion binding"/>
    <property type="evidence" value="ECO:0007669"/>
    <property type="project" value="InterPro"/>
</dbReference>
<evidence type="ECO:0000256" key="1">
    <source>
        <dbReference type="ARBA" id="ARBA00023150"/>
    </source>
</evidence>
<dbReference type="Gene3D" id="3.90.1150.10">
    <property type="entry name" value="Aspartate Aminotransferase, domain 1"/>
    <property type="match status" value="1"/>
</dbReference>
<dbReference type="InterPro" id="IPR015424">
    <property type="entry name" value="PyrdxlP-dep_Trfase"/>
</dbReference>
<feature type="domain" description="MOSC" evidence="3">
    <location>
        <begin position="693"/>
        <end position="860"/>
    </location>
</feature>
<dbReference type="InParanoid" id="A0A1Z5JC37"/>
<dbReference type="EC" id="2.8.1.9" evidence="4"/>
<dbReference type="AlphaFoldDB" id="A0A1Z5JC37"/>
<keyword evidence="1" id="KW-0501">Molybdenum cofactor biosynthesis</keyword>
<feature type="transmembrane region" description="Helical" evidence="2">
    <location>
        <begin position="12"/>
        <end position="30"/>
    </location>
</feature>
<keyword evidence="2" id="KW-0812">Transmembrane</keyword>
<dbReference type="Pfam" id="PF03473">
    <property type="entry name" value="MOSC"/>
    <property type="match status" value="1"/>
</dbReference>
<dbReference type="Pfam" id="PF03476">
    <property type="entry name" value="MOSC_N"/>
    <property type="match status" value="1"/>
</dbReference>
<keyword evidence="2" id="KW-0472">Membrane</keyword>
<dbReference type="SUPFAM" id="SSF141673">
    <property type="entry name" value="MOSC N-terminal domain-like"/>
    <property type="match status" value="1"/>
</dbReference>
<keyword evidence="2" id="KW-1133">Transmembrane helix</keyword>
<reference evidence="4 5" key="1">
    <citation type="journal article" date="2015" name="Plant Cell">
        <title>Oil accumulation by the oleaginous diatom Fistulifera solaris as revealed by the genome and transcriptome.</title>
        <authorList>
            <person name="Tanaka T."/>
            <person name="Maeda Y."/>
            <person name="Veluchamy A."/>
            <person name="Tanaka M."/>
            <person name="Abida H."/>
            <person name="Marechal E."/>
            <person name="Bowler C."/>
            <person name="Muto M."/>
            <person name="Sunaga Y."/>
            <person name="Tanaka M."/>
            <person name="Yoshino T."/>
            <person name="Taniguchi T."/>
            <person name="Fukuda Y."/>
            <person name="Nemoto M."/>
            <person name="Matsumoto M."/>
            <person name="Wong P.S."/>
            <person name="Aburatani S."/>
            <person name="Fujibuchi W."/>
        </authorList>
    </citation>
    <scope>NUCLEOTIDE SEQUENCE [LARGE SCALE GENOMIC DNA]</scope>
    <source>
        <strain evidence="4 5">JPCC DA0580</strain>
    </source>
</reference>
<keyword evidence="5" id="KW-1185">Reference proteome</keyword>
<dbReference type="InterPro" id="IPR005302">
    <property type="entry name" value="MoCF_Sase_C"/>
</dbReference>
<dbReference type="PANTHER" id="PTHR14237:SF80">
    <property type="entry name" value="MOLYBDENUM COFACTOR SULFURASE"/>
    <property type="match status" value="1"/>
</dbReference>
<dbReference type="InterPro" id="IPR005303">
    <property type="entry name" value="MOCOS_middle"/>
</dbReference>
<dbReference type="Pfam" id="PF00266">
    <property type="entry name" value="Aminotran_5"/>
    <property type="match status" value="1"/>
</dbReference>
<gene>
    <name evidence="4" type="ORF">FisN_22Lh019</name>
</gene>
<evidence type="ECO:0000313" key="5">
    <source>
        <dbReference type="Proteomes" id="UP000198406"/>
    </source>
</evidence>
<dbReference type="SUPFAM" id="SSF53383">
    <property type="entry name" value="PLP-dependent transferases"/>
    <property type="match status" value="1"/>
</dbReference>
<evidence type="ECO:0000256" key="2">
    <source>
        <dbReference type="SAM" id="Phobius"/>
    </source>
</evidence>
<accession>A0A1Z5JC37</accession>
<dbReference type="InterPro" id="IPR015421">
    <property type="entry name" value="PyrdxlP-dep_Trfase_major"/>
</dbReference>
<sequence length="860" mass="96442">MDWKISNAIAALGFYGIPAVITIWTTWRWFPSFFCMRPWARARRPNEDDKEYYSKNDSSNTLQEPRIFNTEKESFLRRAGSHYGYPSSIMGHIDTWRPRELPGLYHAENGQPSEVYLDYAGSALPWQSQLQASSHLVFGNPHSYIGPTASRTLQQIERVRQQLLELWDATPDLLAGFPRSTDKQQQQHPGYHLFFTSGTTEGLHTVAEHFDFTPHQSFFACPATSHTSVLGMRECALRAGASFRVWKQSKDVDDILQTAPNSTQHLVVLPLECNFSGDRLLSHVYEAFRTQPGWCVGLDMAKAACTEPISLKTWDPDFAVVSFYKIFGAPTGLGALLVKKQSALAAMLLSPVPHAYFGGGTVQVVTPSRDYIVRKATEYSLRGGTSHFRGICELAYGLQTLQKLGGMAAIRDHTRVLTRELVRRLCLLRHASTGQSAIVLYGAWADPKTLTCANSPGPTVTFNVLREDGKTYVGYHEIAQLAALHTPPIQFRVGCFCNPGGCQQALGWSDEEIISNFEQMGHVCGDDVDLIEGKPTGAVRISLGKDSMWEDIDVLIGFLDRVYVQRKQQHENRHNARSEKLKPDLVLTELYVFPIKSCAAQRVQRWPVVQGQLWMDRAFCLVNESGQALRLSTHSKMARIRPHLSFELNEMTVTAPGMDPLILSLSQQDDHGQDSNAIRVCGSHECRGVVWGDTVAARWFSAFLGVPCWLARHSSVTTAKVSSFVNEQPILMIRQNAVDAINSILQQQGKSPVSSQHFRPNFVVQGGEEDDSDNYKHWWYKQTICWQVVGPCARCNMVDLDPTSGTKGGSTLRALAEYHQNQRSFRGPLTFGVFLQQVEHLEDKEEPIWLQVGGLFCESR</sequence>